<dbReference type="GO" id="GO:0003677">
    <property type="term" value="F:DNA binding"/>
    <property type="evidence" value="ECO:0007669"/>
    <property type="project" value="UniProtKB-KW"/>
</dbReference>
<keyword evidence="8" id="KW-0156">Chromatin regulator</keyword>
<dbReference type="GO" id="GO:0006325">
    <property type="term" value="P:chromatin organization"/>
    <property type="evidence" value="ECO:0007669"/>
    <property type="project" value="UniProtKB-KW"/>
</dbReference>
<evidence type="ECO:0000256" key="16">
    <source>
        <dbReference type="SAM" id="MobiDB-lite"/>
    </source>
</evidence>
<proteinExistence type="inferred from homology"/>
<gene>
    <name evidence="22" type="primary">MYSM1</name>
    <name evidence="22" type="synonym">LOC115192420</name>
</gene>
<evidence type="ECO:0000259" key="18">
    <source>
        <dbReference type="PROSITE" id="PS50249"/>
    </source>
</evidence>
<evidence type="ECO:0000256" key="3">
    <source>
        <dbReference type="ARBA" id="ARBA00022670"/>
    </source>
</evidence>
<keyword evidence="12" id="KW-0010">Activator</keyword>
<dbReference type="PROSITE" id="PS51293">
    <property type="entry name" value="SANT"/>
    <property type="match status" value="1"/>
</dbReference>
<reference evidence="22" key="2">
    <citation type="submission" date="2025-09" db="UniProtKB">
        <authorList>
            <consortium name="Ensembl"/>
        </authorList>
    </citation>
    <scope>IDENTIFICATION</scope>
</reference>
<keyword evidence="7" id="KW-0862">Zinc</keyword>
<evidence type="ECO:0000256" key="9">
    <source>
        <dbReference type="ARBA" id="ARBA00023015"/>
    </source>
</evidence>
<keyword evidence="14" id="KW-0539">Nucleus</keyword>
<sequence length="804" mass="91250">SMGKSVSNNYNSYFRDFGDRAALLQNQYMQSAWKTNTGALPWELDRSISAENREVIENMLMEEQYYLTGKEMPESVWANAPTNPKPKLKRLSSASGSSTATRWSQQEKVLFETGLAQFGRRWTKISKLVGSRTVFQVKSYARQYFKHKTGSAFSTSGLSVPSHLSALTNVVRIERLGDEEEEEVDITDDLSDEGGSGAGVGVIGEENGRENRRIEGKGEDLQAGVNTETCEPGAPEELDNQGETYQDQSNKTLPRLGETDQEQPNCKAGEGDESEEEEEELKYPEQEVELDPATITEEEKQAIPEFFEGRPSKTPGRYLRIRNYILDQWLKSKPRYLNKTSVRPGLKNCGDVNCIGRIHTYLELIGAINFNCDQAVYNRPRMVDRSKPRDSRDTLEYQLAQRLQSMRTRKRRVRDVWGNWRDAKDLEGQTYEHLSAEELALRREEMRRQSKPCKVSRHRRLLDPFQLIPCRVFGEDRPEPFQVMVCAEALLVMDMHAHVSMGEVIGLLGGAYSEEDKVLKIFAAEPCNSVSTGLQCEMDPLSQTQACEMLSSLGSAVVGWYHSHPTFHPNPSLRDIHTQDQFQSYFSRGGAPFIGMIVSPFDPANPSPHSQTTCLMVRDDQEPTGPQKLPYRFDYQCSQQQPDWGQLMRRAEWIICKYKHAHGSVQMDRLFRRDSHLTCLEKMMASLGRYLEPLPEEGDPFLSQIHALFQSHFVSEQPRDQDEGGTSGSPEPVNAHAFPFAQPINVNLTEDTGTQENWENESVSPTDHLETPNIKTINSHTAKEEILHPIQFGSVLLTGHDYLF</sequence>
<feature type="region of interest" description="Disordered" evidence="16">
    <location>
        <begin position="716"/>
        <end position="736"/>
    </location>
</feature>
<feature type="domain" description="SWIRM" evidence="19">
    <location>
        <begin position="281"/>
        <end position="379"/>
    </location>
</feature>
<dbReference type="SMART" id="SM00717">
    <property type="entry name" value="SANT"/>
    <property type="match status" value="1"/>
</dbReference>
<dbReference type="InterPro" id="IPR000555">
    <property type="entry name" value="JAMM/MPN+_dom"/>
</dbReference>
<dbReference type="AlphaFoldDB" id="A0A673Y725"/>
<keyword evidence="10" id="KW-0482">Metalloprotease</keyword>
<evidence type="ECO:0000256" key="2">
    <source>
        <dbReference type="ARBA" id="ARBA00007194"/>
    </source>
</evidence>
<evidence type="ECO:0000256" key="5">
    <source>
        <dbReference type="ARBA" id="ARBA00022786"/>
    </source>
</evidence>
<keyword evidence="23" id="KW-1185">Reference proteome</keyword>
<comment type="subcellular location">
    <subcellularLocation>
        <location evidence="1">Nucleus</location>
    </subcellularLocation>
</comment>
<keyword evidence="11" id="KW-0238">DNA-binding</keyword>
<dbReference type="InterPro" id="IPR009057">
    <property type="entry name" value="Homeodomain-like_sf"/>
</dbReference>
<evidence type="ECO:0000259" key="20">
    <source>
        <dbReference type="PROSITE" id="PS51293"/>
    </source>
</evidence>
<dbReference type="PROSITE" id="PS50249">
    <property type="entry name" value="MPN"/>
    <property type="match status" value="1"/>
</dbReference>
<evidence type="ECO:0000256" key="12">
    <source>
        <dbReference type="ARBA" id="ARBA00023159"/>
    </source>
</evidence>
<dbReference type="FunFam" id="1.10.10.60:FF:000151">
    <property type="entry name" value="histone H2A deubiquitinase MYSM1 isoform X2"/>
    <property type="match status" value="1"/>
</dbReference>
<evidence type="ECO:0000256" key="10">
    <source>
        <dbReference type="ARBA" id="ARBA00023049"/>
    </source>
</evidence>
<dbReference type="GeneTree" id="ENSGT00940000157721"/>
<evidence type="ECO:0000256" key="8">
    <source>
        <dbReference type="ARBA" id="ARBA00022853"/>
    </source>
</evidence>
<dbReference type="GO" id="GO:0046872">
    <property type="term" value="F:metal ion binding"/>
    <property type="evidence" value="ECO:0007669"/>
    <property type="project" value="UniProtKB-KW"/>
</dbReference>
<dbReference type="InterPro" id="IPR007526">
    <property type="entry name" value="SWIRM"/>
</dbReference>
<comment type="similarity">
    <text evidence="2">Belongs to the peptidase M67A family. MYSM1 subfamily.</text>
</comment>
<evidence type="ECO:0000256" key="11">
    <source>
        <dbReference type="ARBA" id="ARBA00023125"/>
    </source>
</evidence>
<name>A0A673Y725_SALTR</name>
<feature type="compositionally biased region" description="Acidic residues" evidence="16">
    <location>
        <begin position="271"/>
        <end position="286"/>
    </location>
</feature>
<dbReference type="Ensembl" id="ENSSTUT00000031750.1">
    <property type="protein sequence ID" value="ENSSTUP00000030351.1"/>
    <property type="gene ID" value="ENSSTUG00000013045.1"/>
</dbReference>
<dbReference type="SUPFAM" id="SSF102712">
    <property type="entry name" value="JAB1/MPN domain"/>
    <property type="match status" value="1"/>
</dbReference>
<keyword evidence="6" id="KW-0378">Hydrolase</keyword>
<feature type="domain" description="Myb-like" evidence="17">
    <location>
        <begin position="102"/>
        <end position="145"/>
    </location>
</feature>
<dbReference type="Gene3D" id="1.10.10.10">
    <property type="entry name" value="Winged helix-like DNA-binding domain superfamily/Winged helix DNA-binding domain"/>
    <property type="match status" value="1"/>
</dbReference>
<dbReference type="InterPro" id="IPR050242">
    <property type="entry name" value="JAMM_MPN+_peptidase_M67A"/>
</dbReference>
<feature type="compositionally biased region" description="Polar residues" evidence="16">
    <location>
        <begin position="241"/>
        <end position="252"/>
    </location>
</feature>
<dbReference type="Pfam" id="PF01398">
    <property type="entry name" value="JAB"/>
    <property type="match status" value="1"/>
</dbReference>
<dbReference type="InterPro" id="IPR036388">
    <property type="entry name" value="WH-like_DNA-bd_sf"/>
</dbReference>
<feature type="domain" description="MPN" evidence="18">
    <location>
        <begin position="483"/>
        <end position="617"/>
    </location>
</feature>
<organism evidence="22 23">
    <name type="scientific">Salmo trutta</name>
    <name type="common">Brown trout</name>
    <dbReference type="NCBI Taxonomy" id="8032"/>
    <lineage>
        <taxon>Eukaryota</taxon>
        <taxon>Metazoa</taxon>
        <taxon>Chordata</taxon>
        <taxon>Craniata</taxon>
        <taxon>Vertebrata</taxon>
        <taxon>Euteleostomi</taxon>
        <taxon>Actinopterygii</taxon>
        <taxon>Neopterygii</taxon>
        <taxon>Teleostei</taxon>
        <taxon>Protacanthopterygii</taxon>
        <taxon>Salmoniformes</taxon>
        <taxon>Salmonidae</taxon>
        <taxon>Salmoninae</taxon>
        <taxon>Salmo</taxon>
    </lineage>
</organism>
<feature type="region of interest" description="Disordered" evidence="16">
    <location>
        <begin position="77"/>
        <end position="100"/>
    </location>
</feature>
<evidence type="ECO:0000256" key="4">
    <source>
        <dbReference type="ARBA" id="ARBA00022723"/>
    </source>
</evidence>
<keyword evidence="4" id="KW-0479">Metal-binding</keyword>
<dbReference type="PROSITE" id="PS50934">
    <property type="entry name" value="SWIRM"/>
    <property type="match status" value="1"/>
</dbReference>
<dbReference type="InterPro" id="IPR017884">
    <property type="entry name" value="SANT_dom"/>
</dbReference>
<dbReference type="Pfam" id="PF00249">
    <property type="entry name" value="Myb_DNA-binding"/>
    <property type="match status" value="1"/>
</dbReference>
<evidence type="ECO:0000313" key="23">
    <source>
        <dbReference type="Proteomes" id="UP000472277"/>
    </source>
</evidence>
<dbReference type="SUPFAM" id="SSF46689">
    <property type="entry name" value="Homeodomain-like"/>
    <property type="match status" value="2"/>
</dbReference>
<dbReference type="CDD" id="cd00167">
    <property type="entry name" value="SANT"/>
    <property type="match status" value="1"/>
</dbReference>
<evidence type="ECO:0000313" key="22">
    <source>
        <dbReference type="Ensembl" id="ENSSTUP00000030351.1"/>
    </source>
</evidence>
<dbReference type="GO" id="GO:0005634">
    <property type="term" value="C:nucleus"/>
    <property type="evidence" value="ECO:0007669"/>
    <property type="project" value="UniProtKB-SubCell"/>
</dbReference>
<evidence type="ECO:0000256" key="15">
    <source>
        <dbReference type="ARBA" id="ARBA00032256"/>
    </source>
</evidence>
<dbReference type="Pfam" id="PF04433">
    <property type="entry name" value="SWIRM"/>
    <property type="match status" value="1"/>
</dbReference>
<dbReference type="PROSITE" id="PS51294">
    <property type="entry name" value="HTH_MYB"/>
    <property type="match status" value="1"/>
</dbReference>
<dbReference type="InterPro" id="IPR001005">
    <property type="entry name" value="SANT/Myb"/>
</dbReference>
<dbReference type="FunFam" id="1.10.10.10:FF:000193">
    <property type="entry name" value="histone H2A deubiquitinase MYSM1 isoform X1"/>
    <property type="match status" value="1"/>
</dbReference>
<evidence type="ECO:0000256" key="1">
    <source>
        <dbReference type="ARBA" id="ARBA00004123"/>
    </source>
</evidence>
<keyword evidence="5" id="KW-0833">Ubl conjugation pathway</keyword>
<evidence type="ECO:0000256" key="7">
    <source>
        <dbReference type="ARBA" id="ARBA00022833"/>
    </source>
</evidence>
<protein>
    <recommendedName>
        <fullName evidence="15">Myb-like, SWIRM and MPN domain-containing protein 1</fullName>
    </recommendedName>
</protein>
<dbReference type="Gene3D" id="3.40.140.10">
    <property type="entry name" value="Cytidine Deaminase, domain 2"/>
    <property type="match status" value="1"/>
</dbReference>
<evidence type="ECO:0000259" key="19">
    <source>
        <dbReference type="PROSITE" id="PS50934"/>
    </source>
</evidence>
<dbReference type="GO" id="GO:0006508">
    <property type="term" value="P:proteolysis"/>
    <property type="evidence" value="ECO:0007669"/>
    <property type="project" value="UniProtKB-KW"/>
</dbReference>
<dbReference type="PANTHER" id="PTHR10410">
    <property type="entry name" value="EUKARYOTIC TRANSLATION INITIATION FACTOR 3 -RELATED"/>
    <property type="match status" value="1"/>
</dbReference>
<dbReference type="Proteomes" id="UP000472277">
    <property type="component" value="Chromosome 4"/>
</dbReference>
<dbReference type="InterPro" id="IPR017930">
    <property type="entry name" value="Myb_dom"/>
</dbReference>
<keyword evidence="9" id="KW-0805">Transcription regulation</keyword>
<feature type="compositionally biased region" description="Acidic residues" evidence="16">
    <location>
        <begin position="179"/>
        <end position="192"/>
    </location>
</feature>
<dbReference type="Gene3D" id="1.10.10.60">
    <property type="entry name" value="Homeodomain-like"/>
    <property type="match status" value="1"/>
</dbReference>
<keyword evidence="13" id="KW-0804">Transcription</keyword>
<dbReference type="InterPro" id="IPR037518">
    <property type="entry name" value="MPN"/>
</dbReference>
<feature type="domain" description="HTH myb-type" evidence="21">
    <location>
        <begin position="102"/>
        <end position="149"/>
    </location>
</feature>
<dbReference type="GO" id="GO:0008237">
    <property type="term" value="F:metallopeptidase activity"/>
    <property type="evidence" value="ECO:0007669"/>
    <property type="project" value="UniProtKB-KW"/>
</dbReference>
<evidence type="ECO:0000256" key="13">
    <source>
        <dbReference type="ARBA" id="ARBA00023163"/>
    </source>
</evidence>
<accession>A0A673Y725</accession>
<feature type="compositionally biased region" description="Basic and acidic residues" evidence="16">
    <location>
        <begin position="206"/>
        <end position="220"/>
    </location>
</feature>
<evidence type="ECO:0000259" key="17">
    <source>
        <dbReference type="PROSITE" id="PS50090"/>
    </source>
</evidence>
<evidence type="ECO:0000259" key="21">
    <source>
        <dbReference type="PROSITE" id="PS51294"/>
    </source>
</evidence>
<evidence type="ECO:0000256" key="6">
    <source>
        <dbReference type="ARBA" id="ARBA00022801"/>
    </source>
</evidence>
<evidence type="ECO:0000256" key="14">
    <source>
        <dbReference type="ARBA" id="ARBA00023242"/>
    </source>
</evidence>
<feature type="region of interest" description="Disordered" evidence="16">
    <location>
        <begin position="179"/>
        <end position="286"/>
    </location>
</feature>
<dbReference type="CDD" id="cd08067">
    <property type="entry name" value="MPN_2A_DUB"/>
    <property type="match status" value="1"/>
</dbReference>
<feature type="domain" description="SANT" evidence="20">
    <location>
        <begin position="98"/>
        <end position="149"/>
    </location>
</feature>
<reference evidence="22" key="1">
    <citation type="submission" date="2025-08" db="UniProtKB">
        <authorList>
            <consortium name="Ensembl"/>
        </authorList>
    </citation>
    <scope>IDENTIFICATION</scope>
</reference>
<keyword evidence="3" id="KW-0645">Protease</keyword>
<dbReference type="PROSITE" id="PS50090">
    <property type="entry name" value="MYB_LIKE"/>
    <property type="match status" value="1"/>
</dbReference>